<reference evidence="2" key="1">
    <citation type="journal article" date="2018" name="Int. J. Syst. Evol. Microbiol.">
        <title>Jatrophihabitans telluris sp. nov., isolated from sediment soil of lava forest wetlands and the emended description of the genus Jatrophihabitans.</title>
        <authorList>
            <person name="Lee K.C."/>
            <person name="Suh M.K."/>
            <person name="Eom M.K."/>
            <person name="Kim K.K."/>
            <person name="Kim J.S."/>
            <person name="Kim D.S."/>
            <person name="Ko S.H."/>
            <person name="Shin Y.K."/>
            <person name="Lee J.S."/>
        </authorList>
    </citation>
    <scope>NUCLEOTIDE SEQUENCE</scope>
    <source>
        <strain evidence="2">N237</strain>
    </source>
</reference>
<dbReference type="RefSeq" id="WP_249773071.1">
    <property type="nucleotide sequence ID" value="NZ_CP097332.1"/>
</dbReference>
<feature type="transmembrane region" description="Helical" evidence="1">
    <location>
        <begin position="12"/>
        <end position="36"/>
    </location>
</feature>
<proteinExistence type="predicted"/>
<feature type="transmembrane region" description="Helical" evidence="1">
    <location>
        <begin position="109"/>
        <end position="125"/>
    </location>
</feature>
<evidence type="ECO:0000313" key="2">
    <source>
        <dbReference type="EMBL" id="UQX89175.1"/>
    </source>
</evidence>
<evidence type="ECO:0000313" key="3">
    <source>
        <dbReference type="Proteomes" id="UP001056336"/>
    </source>
</evidence>
<dbReference type="EMBL" id="CP097332">
    <property type="protein sequence ID" value="UQX89175.1"/>
    <property type="molecule type" value="Genomic_DNA"/>
</dbReference>
<organism evidence="2 3">
    <name type="scientific">Jatrophihabitans telluris</name>
    <dbReference type="NCBI Taxonomy" id="2038343"/>
    <lineage>
        <taxon>Bacteria</taxon>
        <taxon>Bacillati</taxon>
        <taxon>Actinomycetota</taxon>
        <taxon>Actinomycetes</taxon>
        <taxon>Jatrophihabitantales</taxon>
        <taxon>Jatrophihabitantaceae</taxon>
        <taxon>Jatrophihabitans</taxon>
    </lineage>
</organism>
<reference evidence="2" key="2">
    <citation type="submission" date="2022-05" db="EMBL/GenBank/DDBJ databases">
        <authorList>
            <person name="Kim J.-S."/>
            <person name="Lee K."/>
            <person name="Suh M."/>
            <person name="Eom M."/>
            <person name="Kim J.-S."/>
            <person name="Kim D.-S."/>
            <person name="Ko S.-H."/>
            <person name="Shin Y."/>
            <person name="Lee J.-S."/>
        </authorList>
    </citation>
    <scope>NUCLEOTIDE SEQUENCE</scope>
    <source>
        <strain evidence="2">N237</strain>
    </source>
</reference>
<dbReference type="Proteomes" id="UP001056336">
    <property type="component" value="Chromosome"/>
</dbReference>
<feature type="transmembrane region" description="Helical" evidence="1">
    <location>
        <begin position="42"/>
        <end position="58"/>
    </location>
</feature>
<evidence type="ECO:0000256" key="1">
    <source>
        <dbReference type="SAM" id="Phobius"/>
    </source>
</evidence>
<keyword evidence="1" id="KW-0472">Membrane</keyword>
<protein>
    <recommendedName>
        <fullName evidence="4">Sensor domain-containing protein</fullName>
    </recommendedName>
</protein>
<gene>
    <name evidence="2" type="ORF">M6D93_04015</name>
</gene>
<accession>A0ABY4R207</accession>
<feature type="transmembrane region" description="Helical" evidence="1">
    <location>
        <begin position="131"/>
        <end position="149"/>
    </location>
</feature>
<keyword evidence="3" id="KW-1185">Reference proteome</keyword>
<sequence>MSTVRSSWQRRGFWPANLLLLLLAVPVTMAISVALFGPKHPSIGASFGIVGVYIASYVRDRRFWKLAPTERALVRTSMSTGVPTGRPDLDQVALDRLNRSASSWGADRVALPIAGFMLLLVPVVAAFRGSAWWLLSFVPAVILLVLQIIKRRSGDPAQRAASLYAAIGHP</sequence>
<evidence type="ECO:0008006" key="4">
    <source>
        <dbReference type="Google" id="ProtNLM"/>
    </source>
</evidence>
<name>A0ABY4R207_9ACTN</name>
<keyword evidence="1" id="KW-0812">Transmembrane</keyword>
<keyword evidence="1" id="KW-1133">Transmembrane helix</keyword>